<organism evidence="3 4">
    <name type="scientific">Martelella alba</name>
    <dbReference type="NCBI Taxonomy" id="2590451"/>
    <lineage>
        <taxon>Bacteria</taxon>
        <taxon>Pseudomonadati</taxon>
        <taxon>Pseudomonadota</taxon>
        <taxon>Alphaproteobacteria</taxon>
        <taxon>Hyphomicrobiales</taxon>
        <taxon>Aurantimonadaceae</taxon>
        <taxon>Martelella</taxon>
    </lineage>
</organism>
<dbReference type="PIRSF" id="PIRSF012337">
    <property type="entry name" value="gp45"/>
    <property type="match status" value="1"/>
</dbReference>
<keyword evidence="4" id="KW-1185">Reference proteome</keyword>
<dbReference type="Pfam" id="PF06890">
    <property type="entry name" value="Phage_Mu_Gp45"/>
    <property type="match status" value="1"/>
</dbReference>
<proteinExistence type="predicted"/>
<accession>A0ABY2SER9</accession>
<dbReference type="EMBL" id="SZPQ01000058">
    <property type="protein sequence ID" value="TKI02908.1"/>
    <property type="molecule type" value="Genomic_DNA"/>
</dbReference>
<evidence type="ECO:0000313" key="3">
    <source>
        <dbReference type="EMBL" id="TKI02908.1"/>
    </source>
</evidence>
<reference evidence="3 4" key="1">
    <citation type="submission" date="2019-04" db="EMBL/GenBank/DDBJ databases">
        <authorList>
            <person name="Li M."/>
            <person name="Gao C."/>
        </authorList>
    </citation>
    <scope>NUCLEOTIDE SEQUENCE [LARGE SCALE GENOMIC DNA]</scope>
    <source>
        <strain evidence="3 4">BGMRC 2031</strain>
    </source>
</reference>
<dbReference type="InterPro" id="IPR014462">
    <property type="entry name" value="Phage_Mu_Gp45"/>
</dbReference>
<feature type="domain" description="Bacteriophage Mu Gp45 N-terminal" evidence="2">
    <location>
        <begin position="6"/>
        <end position="71"/>
    </location>
</feature>
<name>A0ABY2SER9_9HYPH</name>
<evidence type="ECO:0000259" key="2">
    <source>
        <dbReference type="Pfam" id="PF06890"/>
    </source>
</evidence>
<gene>
    <name evidence="3" type="ORF">FCN80_23615</name>
</gene>
<comment type="caution">
    <text evidence="3">The sequence shown here is derived from an EMBL/GenBank/DDBJ whole genome shotgun (WGS) entry which is preliminary data.</text>
</comment>
<sequence>MMLGIGKVTGLSDSGVIQRVQYATAMEVRGDTPRMAEFGFSSGLPAGTDVVLGFLGGDRSSAVVIASNHQSYRHAGLNAGETVIYNQWGMYVKLTKDGIIVEANGQPVTVNNATTLKATATESVTLDTPRLYVTGDIIDNSGSNAVTLKQLRDAYNEHTHQVAEVESGSSTVTSKTTGNPVE</sequence>
<dbReference type="Proteomes" id="UP000305202">
    <property type="component" value="Unassembled WGS sequence"/>
</dbReference>
<evidence type="ECO:0000313" key="4">
    <source>
        <dbReference type="Proteomes" id="UP000305202"/>
    </source>
</evidence>
<evidence type="ECO:0000256" key="1">
    <source>
        <dbReference type="SAM" id="MobiDB-lite"/>
    </source>
</evidence>
<protein>
    <submittedName>
        <fullName evidence="3">Baseplate assembly protein</fullName>
    </submittedName>
</protein>
<feature type="compositionally biased region" description="Low complexity" evidence="1">
    <location>
        <begin position="164"/>
        <end position="182"/>
    </location>
</feature>
<dbReference type="InterPro" id="IPR053861">
    <property type="entry name" value="Phage_Mu_Gp45_N"/>
</dbReference>
<feature type="region of interest" description="Disordered" evidence="1">
    <location>
        <begin position="161"/>
        <end position="182"/>
    </location>
</feature>